<dbReference type="AlphaFoldDB" id="A0A812KF04"/>
<proteinExistence type="predicted"/>
<evidence type="ECO:0000313" key="3">
    <source>
        <dbReference type="Proteomes" id="UP000604046"/>
    </source>
</evidence>
<comment type="caution">
    <text evidence="2">The sequence shown here is derived from an EMBL/GenBank/DDBJ whole genome shotgun (WGS) entry which is preliminary data.</text>
</comment>
<keyword evidence="3" id="KW-1185">Reference proteome</keyword>
<sequence>ALCGEPDASPFSNGRILPRRDARGRESGRRGGADGSCRGGTKKGFKCPIGCSCCHRRRASERGATGSPRCSSSCSYGSRQRGRGLRGGKRIGCFSVDAGGTEGFDGRGHHKGTTNVVRGLCLCGGGDGTSSKFQASGNRVLGYLDRWADSKRVIPEVGGRYLCRCWAVRGVGKSPQDGRTHPFVSGLLRAPDQYAQQGGPRPRLPSQVLHRWGFAGNGLGAGSGRVCPGLPWIRFDEFVLVGPWNYTPGTVLHPPRAQRSGKILWSKTLRGGRNPHDRALGCPLQDFGRPQRGRKSSRIRCNGGDGEQGPRRGVFFTYQWCLIPPSCSAEFQCAYAHLQVPTSSSTSASCAQHSQPSVLRHRGRGRRFVHPQGIHRAGVVHRGRRNHLHRQWCHRSRLHHREFWLQRNHHHPRNPWCHLYLHQYRIAAVPEAHEGCDIRM</sequence>
<feature type="region of interest" description="Disordered" evidence="1">
    <location>
        <begin position="345"/>
        <end position="364"/>
    </location>
</feature>
<feature type="non-terminal residue" evidence="2">
    <location>
        <position position="1"/>
    </location>
</feature>
<dbReference type="Proteomes" id="UP000604046">
    <property type="component" value="Unassembled WGS sequence"/>
</dbReference>
<gene>
    <name evidence="2" type="ORF">SNAT2548_LOCUS8764</name>
</gene>
<feature type="region of interest" description="Disordered" evidence="1">
    <location>
        <begin position="61"/>
        <end position="85"/>
    </location>
</feature>
<feature type="compositionally biased region" description="Basic and acidic residues" evidence="1">
    <location>
        <begin position="18"/>
        <end position="32"/>
    </location>
</feature>
<reference evidence="2" key="1">
    <citation type="submission" date="2021-02" db="EMBL/GenBank/DDBJ databases">
        <authorList>
            <person name="Dougan E. K."/>
            <person name="Rhodes N."/>
            <person name="Thang M."/>
            <person name="Chan C."/>
        </authorList>
    </citation>
    <scope>NUCLEOTIDE SEQUENCE</scope>
</reference>
<evidence type="ECO:0000313" key="2">
    <source>
        <dbReference type="EMBL" id="CAE7226037.1"/>
    </source>
</evidence>
<organism evidence="2 3">
    <name type="scientific">Symbiodinium natans</name>
    <dbReference type="NCBI Taxonomy" id="878477"/>
    <lineage>
        <taxon>Eukaryota</taxon>
        <taxon>Sar</taxon>
        <taxon>Alveolata</taxon>
        <taxon>Dinophyceae</taxon>
        <taxon>Suessiales</taxon>
        <taxon>Symbiodiniaceae</taxon>
        <taxon>Symbiodinium</taxon>
    </lineage>
</organism>
<name>A0A812KF04_9DINO</name>
<dbReference type="EMBL" id="CAJNDS010000659">
    <property type="protein sequence ID" value="CAE7226037.1"/>
    <property type="molecule type" value="Genomic_DNA"/>
</dbReference>
<evidence type="ECO:0000256" key="1">
    <source>
        <dbReference type="SAM" id="MobiDB-lite"/>
    </source>
</evidence>
<feature type="region of interest" description="Disordered" evidence="1">
    <location>
        <begin position="1"/>
        <end position="37"/>
    </location>
</feature>
<feature type="compositionally biased region" description="Low complexity" evidence="1">
    <location>
        <begin position="345"/>
        <end position="355"/>
    </location>
</feature>
<accession>A0A812KF04</accession>
<feature type="region of interest" description="Disordered" evidence="1">
    <location>
        <begin position="277"/>
        <end position="306"/>
    </location>
</feature>
<protein>
    <submittedName>
        <fullName evidence="2">Uncharacterized protein</fullName>
    </submittedName>
</protein>
<feature type="compositionally biased region" description="Low complexity" evidence="1">
    <location>
        <begin position="66"/>
        <end position="79"/>
    </location>
</feature>